<dbReference type="InterPro" id="IPR003663">
    <property type="entry name" value="Sugar/inositol_transpt"/>
</dbReference>
<comment type="subcellular location">
    <subcellularLocation>
        <location evidence="1">Membrane</location>
        <topology evidence="1">Multi-pass membrane protein</topology>
    </subcellularLocation>
</comment>
<evidence type="ECO:0000259" key="7">
    <source>
        <dbReference type="PROSITE" id="PS50850"/>
    </source>
</evidence>
<dbReference type="InterPro" id="IPR020846">
    <property type="entry name" value="MFS_dom"/>
</dbReference>
<dbReference type="PANTHER" id="PTHR24064">
    <property type="entry name" value="SOLUTE CARRIER FAMILY 22 MEMBER"/>
    <property type="match status" value="1"/>
</dbReference>
<keyword evidence="4 6" id="KW-0472">Membrane</keyword>
<dbReference type="InterPro" id="IPR036259">
    <property type="entry name" value="MFS_trans_sf"/>
</dbReference>
<dbReference type="EMBL" id="JARQWQ010000012">
    <property type="protein sequence ID" value="KAK2568477.1"/>
    <property type="molecule type" value="Genomic_DNA"/>
</dbReference>
<dbReference type="Gene3D" id="1.20.1250.20">
    <property type="entry name" value="MFS general substrate transporter like domains"/>
    <property type="match status" value="1"/>
</dbReference>
<evidence type="ECO:0000256" key="1">
    <source>
        <dbReference type="ARBA" id="ARBA00004141"/>
    </source>
</evidence>
<feature type="transmembrane region" description="Helical" evidence="6">
    <location>
        <begin position="340"/>
        <end position="357"/>
    </location>
</feature>
<proteinExistence type="predicted"/>
<name>A0AAD9QVU1_ACRCE</name>
<evidence type="ECO:0000256" key="3">
    <source>
        <dbReference type="ARBA" id="ARBA00022989"/>
    </source>
</evidence>
<dbReference type="AlphaFoldDB" id="A0AAD9QVU1"/>
<feature type="transmembrane region" description="Helical" evidence="6">
    <location>
        <begin position="56"/>
        <end position="79"/>
    </location>
</feature>
<feature type="transmembrane region" description="Helical" evidence="6">
    <location>
        <begin position="377"/>
        <end position="402"/>
    </location>
</feature>
<evidence type="ECO:0000256" key="6">
    <source>
        <dbReference type="SAM" id="Phobius"/>
    </source>
</evidence>
<evidence type="ECO:0000256" key="4">
    <source>
        <dbReference type="ARBA" id="ARBA00023136"/>
    </source>
</evidence>
<keyword evidence="9" id="KW-1185">Reference proteome</keyword>
<feature type="transmembrane region" description="Helical" evidence="6">
    <location>
        <begin position="489"/>
        <end position="511"/>
    </location>
</feature>
<dbReference type="PRINTS" id="PR00171">
    <property type="entry name" value="SUGRTRNSPORT"/>
</dbReference>
<feature type="transmembrane region" description="Helical" evidence="6">
    <location>
        <begin position="452"/>
        <end position="477"/>
    </location>
</feature>
<feature type="transmembrane region" description="Helical" evidence="6">
    <location>
        <begin position="517"/>
        <end position="537"/>
    </location>
</feature>
<feature type="region of interest" description="Disordered" evidence="5">
    <location>
        <begin position="544"/>
        <end position="567"/>
    </location>
</feature>
<dbReference type="CDD" id="cd17317">
    <property type="entry name" value="MFS_SLC22"/>
    <property type="match status" value="1"/>
</dbReference>
<feature type="transmembrane region" description="Helical" evidence="6">
    <location>
        <begin position="194"/>
        <end position="221"/>
    </location>
</feature>
<feature type="transmembrane region" description="Helical" evidence="6">
    <location>
        <begin position="423"/>
        <end position="440"/>
    </location>
</feature>
<evidence type="ECO:0000256" key="5">
    <source>
        <dbReference type="SAM" id="MobiDB-lite"/>
    </source>
</evidence>
<feature type="transmembrane region" description="Helical" evidence="6">
    <location>
        <begin position="171"/>
        <end position="188"/>
    </location>
</feature>
<feature type="transmembrane region" description="Helical" evidence="6">
    <location>
        <begin position="139"/>
        <end position="159"/>
    </location>
</feature>
<reference evidence="8" key="1">
    <citation type="journal article" date="2023" name="G3 (Bethesda)">
        <title>Whole genome assembly and annotation of the endangered Caribbean coral Acropora cervicornis.</title>
        <authorList>
            <person name="Selwyn J.D."/>
            <person name="Vollmer S.V."/>
        </authorList>
    </citation>
    <scope>NUCLEOTIDE SEQUENCE</scope>
    <source>
        <strain evidence="8">K2</strain>
    </source>
</reference>
<evidence type="ECO:0000256" key="2">
    <source>
        <dbReference type="ARBA" id="ARBA00022692"/>
    </source>
</evidence>
<comment type="caution">
    <text evidence="8">The sequence shown here is derived from an EMBL/GenBank/DDBJ whole genome shotgun (WGS) entry which is preliminary data.</text>
</comment>
<dbReference type="InterPro" id="IPR005828">
    <property type="entry name" value="MFS_sugar_transport-like"/>
</dbReference>
<dbReference type="SUPFAM" id="SSF103473">
    <property type="entry name" value="MFS general substrate transporter"/>
    <property type="match status" value="1"/>
</dbReference>
<feature type="transmembrane region" description="Helical" evidence="6">
    <location>
        <begin position="233"/>
        <end position="251"/>
    </location>
</feature>
<keyword evidence="3 6" id="KW-1133">Transmembrane helix</keyword>
<evidence type="ECO:0000313" key="8">
    <source>
        <dbReference type="EMBL" id="KAK2568477.1"/>
    </source>
</evidence>
<dbReference type="Proteomes" id="UP001249851">
    <property type="component" value="Unassembled WGS sequence"/>
</dbReference>
<dbReference type="Pfam" id="PF00083">
    <property type="entry name" value="Sugar_tr"/>
    <property type="match status" value="2"/>
</dbReference>
<protein>
    <submittedName>
        <fullName evidence="8">Solute carrier family 22 member 15</fullName>
    </submittedName>
</protein>
<organism evidence="8 9">
    <name type="scientific">Acropora cervicornis</name>
    <name type="common">Staghorn coral</name>
    <dbReference type="NCBI Taxonomy" id="6130"/>
    <lineage>
        <taxon>Eukaryota</taxon>
        <taxon>Metazoa</taxon>
        <taxon>Cnidaria</taxon>
        <taxon>Anthozoa</taxon>
        <taxon>Hexacorallia</taxon>
        <taxon>Scleractinia</taxon>
        <taxon>Astrocoeniina</taxon>
        <taxon>Acroporidae</taxon>
        <taxon>Acropora</taxon>
    </lineage>
</organism>
<keyword evidence="2 6" id="KW-0812">Transmembrane</keyword>
<feature type="domain" description="Major facilitator superfamily (MFS) profile" evidence="7">
    <location>
        <begin position="58"/>
        <end position="542"/>
    </location>
</feature>
<dbReference type="PROSITE" id="PS00217">
    <property type="entry name" value="SUGAR_TRANSPORT_2"/>
    <property type="match status" value="1"/>
</dbReference>
<dbReference type="GO" id="GO:0016020">
    <property type="term" value="C:membrane"/>
    <property type="evidence" value="ECO:0007669"/>
    <property type="project" value="UniProtKB-SubCell"/>
</dbReference>
<dbReference type="PROSITE" id="PS50850">
    <property type="entry name" value="MFS"/>
    <property type="match status" value="1"/>
</dbReference>
<dbReference type="InterPro" id="IPR005829">
    <property type="entry name" value="Sugar_transporter_CS"/>
</dbReference>
<accession>A0AAD9QVU1</accession>
<sequence>MLVYSFQRSDDRSWLFKRYTNKHSARCSALIVFVMMALTADEVLEKVGSFGWFQKRLLILFNLLTALLFGWSVMVTGIITAEPAWKCVKNSSVCTYDGAINVGNTNYDARCNMSRSEWDFVDGMTSVITEFDLVCSKSIYGTLAIASVFVGFFLGAIIIGPFTDKFGRKPTIFISGFVIALFSLVSAFPKVFWLFVVFKILVGLGVGGASVAIFVLITEFVGVQHRSIMGMSLWYCWSLSLVALAGVGYLIRDWRILTIATAVPGFPALLGWFFTPESVRWLMIKGKMGEAVNVFKRMARVNKTIMPQEDLKLPNDDQKLGDARELFATRKMTQKTLMSWYCWWVLICLLHMPSLHLQSKKGVAPFPTTFRFVNALVYYGVFLSAPVIGGSFYLNFFLTSLVELPAIPAGVWIFNRFGRKKSIAACLILASFSSIGSALIESETNSSSKGALAGKIILSMILAKFFITVSFDGIYLYTVELFPTSIRNIAVGTSTAAARIGSLCSPFIVFTSRSHPLLPFAIMGVNALIAGVMCMTLPETNKQPTLETVKREPEGDEMVQLPDAELA</sequence>
<dbReference type="GO" id="GO:0022857">
    <property type="term" value="F:transmembrane transporter activity"/>
    <property type="evidence" value="ECO:0007669"/>
    <property type="project" value="InterPro"/>
</dbReference>
<gene>
    <name evidence="8" type="ORF">P5673_007529</name>
</gene>
<reference evidence="8" key="2">
    <citation type="journal article" date="2023" name="Science">
        <title>Genomic signatures of disease resistance in endangered staghorn corals.</title>
        <authorList>
            <person name="Vollmer S.V."/>
            <person name="Selwyn J.D."/>
            <person name="Despard B.A."/>
            <person name="Roesel C.L."/>
        </authorList>
    </citation>
    <scope>NUCLEOTIDE SEQUENCE</scope>
    <source>
        <strain evidence="8">K2</strain>
    </source>
</reference>
<feature type="transmembrane region" description="Helical" evidence="6">
    <location>
        <begin position="257"/>
        <end position="275"/>
    </location>
</feature>
<evidence type="ECO:0000313" key="9">
    <source>
        <dbReference type="Proteomes" id="UP001249851"/>
    </source>
</evidence>